<sequence length="360" mass="39293">MAYSATVVVRSKTGELAALRELAPEEARAVRICVDLVSDGPDLMKGLTAALEHLKRNGQKPLLDVTKVHSSSRLRDQPGGPLDPVVRNMTEGPNGQLALDAELPFSPVVPLRIGDRELRGYAMLREAYDCTFGLRVPVTCPVGEAPERIERHLAALRISADAVELLIDAGFLAGSATVVRDCGRLATELGTRYRFGSITVVGGSIPPKRGELAPGVLARPEFELWQQVRTGAPAVRYGDYGVVHPEAGQPDEPNKPRTRPNPYLFYTGRRRTRFAYRAMLRDDKRRPLPGEDPGAYFREVAQETVASEEYQRCATGAWGDRRLRDCSNGDAVAANSPDWIAIGTSHHIAHLAARGDLEAA</sequence>
<comment type="caution">
    <text evidence="1">The sequence shown here is derived from an EMBL/GenBank/DDBJ whole genome shotgun (WGS) entry which is preliminary data.</text>
</comment>
<evidence type="ECO:0000313" key="2">
    <source>
        <dbReference type="Proteomes" id="UP000584374"/>
    </source>
</evidence>
<dbReference type="Proteomes" id="UP000584374">
    <property type="component" value="Unassembled WGS sequence"/>
</dbReference>
<gene>
    <name evidence="1" type="ORF">BJ970_003213</name>
</gene>
<dbReference type="Pfam" id="PF14350">
    <property type="entry name" value="Beta_protein"/>
    <property type="match status" value="1"/>
</dbReference>
<organism evidence="1 2">
    <name type="scientific">Saccharopolyspora phatthalungensis</name>
    <dbReference type="NCBI Taxonomy" id="664693"/>
    <lineage>
        <taxon>Bacteria</taxon>
        <taxon>Bacillati</taxon>
        <taxon>Actinomycetota</taxon>
        <taxon>Actinomycetes</taxon>
        <taxon>Pseudonocardiales</taxon>
        <taxon>Pseudonocardiaceae</taxon>
        <taxon>Saccharopolyspora</taxon>
    </lineage>
</organism>
<dbReference type="RefSeq" id="WP_184726975.1">
    <property type="nucleotide sequence ID" value="NZ_JACHIW010000001.1"/>
</dbReference>
<proteinExistence type="predicted"/>
<keyword evidence="2" id="KW-1185">Reference proteome</keyword>
<reference evidence="1 2" key="1">
    <citation type="submission" date="2020-08" db="EMBL/GenBank/DDBJ databases">
        <title>Sequencing the genomes of 1000 actinobacteria strains.</title>
        <authorList>
            <person name="Klenk H.-P."/>
        </authorList>
    </citation>
    <scope>NUCLEOTIDE SEQUENCE [LARGE SCALE GENOMIC DNA]</scope>
    <source>
        <strain evidence="1 2">DSM 45584</strain>
    </source>
</reference>
<evidence type="ECO:0000313" key="1">
    <source>
        <dbReference type="EMBL" id="MBB5155679.1"/>
    </source>
</evidence>
<name>A0A840QAU9_9PSEU</name>
<evidence type="ECO:0008006" key="3">
    <source>
        <dbReference type="Google" id="ProtNLM"/>
    </source>
</evidence>
<accession>A0A840QAU9</accession>
<dbReference type="EMBL" id="JACHIW010000001">
    <property type="protein sequence ID" value="MBB5155679.1"/>
    <property type="molecule type" value="Genomic_DNA"/>
</dbReference>
<dbReference type="InterPro" id="IPR025683">
    <property type="entry name" value="Protein_beta"/>
</dbReference>
<dbReference type="AlphaFoldDB" id="A0A840QAU9"/>
<protein>
    <recommendedName>
        <fullName evidence="3">T4 beta protein</fullName>
    </recommendedName>
</protein>